<geneLocation type="plasmid" evidence="2">
    <name>pPA15W-NR</name>
</geneLocation>
<evidence type="ECO:0000313" key="1">
    <source>
        <dbReference type="EMBL" id="QIZ23218.1"/>
    </source>
</evidence>
<evidence type="ECO:0000313" key="2">
    <source>
        <dbReference type="EMBL" id="QIZ23400.1"/>
    </source>
</evidence>
<dbReference type="EMBL" id="MN961671">
    <property type="protein sequence ID" value="QIZ23218.1"/>
    <property type="molecule type" value="Genomic_DNA"/>
</dbReference>
<keyword evidence="2" id="KW-0614">Plasmid</keyword>
<sequence length="170" mass="19361">MELVRYALTDPRNDCEWVRSDLDSMIAIAEREGATQFQGFTILRDVVQIEKQGDRWVPGPLQVRSLSYEDVCGHYQRILSANPGCGLQVASHGLVFLDDDGITLLRAPYKDDGVTIDEDELYELDGDVFYYGHWEGETPESTRADILSPTLREIPDLEEILSRNNSRTFF</sequence>
<proteinExistence type="predicted"/>
<dbReference type="AlphaFoldDB" id="A0A6H1Q960"/>
<name>A0A6H1Q960_PSEAI</name>
<dbReference type="GeneID" id="97170791"/>
<protein>
    <submittedName>
        <fullName evidence="2">Uncharacterized protein</fullName>
    </submittedName>
</protein>
<reference evidence="2" key="1">
    <citation type="submission" date="2020-01" db="EMBL/GenBank/DDBJ databases">
        <authorList>
            <person name="Zhou D."/>
        </authorList>
    </citation>
    <scope>NUCLEOTIDE SEQUENCE</scope>
    <source>
        <strain evidence="1">201330</strain>
        <strain evidence="2">PA15W</strain>
        <plasmid evidence="1">p201330-IMP</plasmid>
        <plasmid evidence="2">pPA15W-NR</plasmid>
    </source>
</reference>
<dbReference type="RefSeq" id="WP_009685675.1">
    <property type="nucleotide sequence ID" value="NZ_CAADOK010000151.1"/>
</dbReference>
<accession>A0A6H1Q960</accession>
<geneLocation type="plasmid" evidence="1">
    <name>p201330-IMP</name>
</geneLocation>
<organism evidence="2">
    <name type="scientific">Pseudomonas aeruginosa</name>
    <dbReference type="NCBI Taxonomy" id="287"/>
    <lineage>
        <taxon>Bacteria</taxon>
        <taxon>Pseudomonadati</taxon>
        <taxon>Pseudomonadota</taxon>
        <taxon>Gammaproteobacteria</taxon>
        <taxon>Pseudomonadales</taxon>
        <taxon>Pseudomonadaceae</taxon>
        <taxon>Pseudomonas</taxon>
    </lineage>
</organism>
<dbReference type="EMBL" id="MN961672">
    <property type="protein sequence ID" value="QIZ23400.1"/>
    <property type="molecule type" value="Genomic_DNA"/>
</dbReference>